<dbReference type="InterPro" id="IPR001722">
    <property type="entry name" value="Glyco_hydro_7"/>
</dbReference>
<evidence type="ECO:0000256" key="5">
    <source>
        <dbReference type="ARBA" id="ARBA00022801"/>
    </source>
</evidence>
<evidence type="ECO:0000256" key="6">
    <source>
        <dbReference type="ARBA" id="ARBA00023001"/>
    </source>
</evidence>
<dbReference type="EMBL" id="CANTFM010000184">
    <property type="protein sequence ID" value="CAI5714251.1"/>
    <property type="molecule type" value="Genomic_DNA"/>
</dbReference>
<dbReference type="GO" id="GO:0030245">
    <property type="term" value="P:cellulose catabolic process"/>
    <property type="evidence" value="ECO:0007669"/>
    <property type="project" value="UniProtKB-KW"/>
</dbReference>
<dbReference type="InterPro" id="IPR013320">
    <property type="entry name" value="ConA-like_dom_sf"/>
</dbReference>
<proteinExistence type="inferred from homology"/>
<comment type="caution">
    <text evidence="10">The sequence shown here is derived from an EMBL/GenBank/DDBJ whole genome shotgun (WGS) entry which is preliminary data.</text>
</comment>
<dbReference type="SUPFAM" id="SSF49899">
    <property type="entry name" value="Concanavalin A-like lectins/glucanases"/>
    <property type="match status" value="1"/>
</dbReference>
<accession>A0AAV0T3Y2</accession>
<sequence>MQCSETAGCVPEPTSIVLDANWRWLHQLGDYKNCYSGNQWDAKLCSSPEACDQNCALEGADYQGTYGITTSADELQLKLVTQTHFGTNMGSRVYLLRAEGSKSRRVWQ</sequence>
<comment type="similarity">
    <text evidence="2">Belongs to the glycosyl hydrolase 7 (cellulase C) family.</text>
</comment>
<evidence type="ECO:0000256" key="2">
    <source>
        <dbReference type="ARBA" id="ARBA00006044"/>
    </source>
</evidence>
<keyword evidence="9" id="KW-0624">Polysaccharide degradation</keyword>
<dbReference type="Proteomes" id="UP001162029">
    <property type="component" value="Unassembled WGS sequence"/>
</dbReference>
<dbReference type="PANTHER" id="PTHR33753">
    <property type="entry name" value="1,4-BETA-D-GLUCAN CELLOBIOHYDROLASE B"/>
    <property type="match status" value="1"/>
</dbReference>
<evidence type="ECO:0000256" key="3">
    <source>
        <dbReference type="ARBA" id="ARBA00012561"/>
    </source>
</evidence>
<evidence type="ECO:0000256" key="1">
    <source>
        <dbReference type="ARBA" id="ARBA00001641"/>
    </source>
</evidence>
<keyword evidence="6" id="KW-0136">Cellulose degradation</keyword>
<evidence type="ECO:0000256" key="9">
    <source>
        <dbReference type="ARBA" id="ARBA00023326"/>
    </source>
</evidence>
<dbReference type="InterPro" id="IPR037019">
    <property type="entry name" value="Glyco_hydro_7_sf"/>
</dbReference>
<dbReference type="GO" id="GO:0016162">
    <property type="term" value="F:cellulose 1,4-beta-cellobiosidase activity"/>
    <property type="evidence" value="ECO:0007669"/>
    <property type="project" value="UniProtKB-EC"/>
</dbReference>
<organism evidence="10 11">
    <name type="scientific">Peronospora destructor</name>
    <dbReference type="NCBI Taxonomy" id="86335"/>
    <lineage>
        <taxon>Eukaryota</taxon>
        <taxon>Sar</taxon>
        <taxon>Stramenopiles</taxon>
        <taxon>Oomycota</taxon>
        <taxon>Peronosporomycetes</taxon>
        <taxon>Peronosporales</taxon>
        <taxon>Peronosporaceae</taxon>
        <taxon>Peronospora</taxon>
    </lineage>
</organism>
<keyword evidence="4" id="KW-0732">Signal</keyword>
<evidence type="ECO:0000256" key="8">
    <source>
        <dbReference type="ARBA" id="ARBA00023295"/>
    </source>
</evidence>
<gene>
    <name evidence="10" type="ORF">PDE001_LOCUS1107</name>
</gene>
<protein>
    <recommendedName>
        <fullName evidence="3">cellulose 1,4-beta-cellobiosidase (non-reducing end)</fullName>
        <ecNumber evidence="3">3.2.1.91</ecNumber>
    </recommendedName>
</protein>
<reference evidence="10" key="1">
    <citation type="submission" date="2022-12" db="EMBL/GenBank/DDBJ databases">
        <authorList>
            <person name="Webb A."/>
        </authorList>
    </citation>
    <scope>NUCLEOTIDE SEQUENCE</scope>
    <source>
        <strain evidence="10">Pd1</strain>
    </source>
</reference>
<evidence type="ECO:0000313" key="10">
    <source>
        <dbReference type="EMBL" id="CAI5714251.1"/>
    </source>
</evidence>
<name>A0AAV0T3Y2_9STRA</name>
<dbReference type="AlphaFoldDB" id="A0AAV0T3Y2"/>
<dbReference type="Gene3D" id="2.70.100.10">
    <property type="entry name" value="Glycoside hydrolase, family 7, domain"/>
    <property type="match status" value="1"/>
</dbReference>
<evidence type="ECO:0000256" key="4">
    <source>
        <dbReference type="ARBA" id="ARBA00022729"/>
    </source>
</evidence>
<keyword evidence="5" id="KW-0378">Hydrolase</keyword>
<comment type="catalytic activity">
    <reaction evidence="1">
        <text>Hydrolysis of (1-&gt;4)-beta-D-glucosidic linkages in cellulose and cellotetraose, releasing cellobiose from the non-reducing ends of the chains.</text>
        <dbReference type="EC" id="3.2.1.91"/>
    </reaction>
</comment>
<dbReference type="PANTHER" id="PTHR33753:SF2">
    <property type="entry name" value="GLYCOSIDE HYDROLASE FAMILY 7 PROTEIN"/>
    <property type="match status" value="1"/>
</dbReference>
<dbReference type="Pfam" id="PF00840">
    <property type="entry name" value="Glyco_hydro_7"/>
    <property type="match status" value="1"/>
</dbReference>
<dbReference type="PRINTS" id="PR00734">
    <property type="entry name" value="GLHYDRLASE7"/>
</dbReference>
<keyword evidence="8" id="KW-0326">Glycosidase</keyword>
<evidence type="ECO:0000256" key="7">
    <source>
        <dbReference type="ARBA" id="ARBA00023277"/>
    </source>
</evidence>
<dbReference type="EC" id="3.2.1.91" evidence="3"/>
<keyword evidence="11" id="KW-1185">Reference proteome</keyword>
<keyword evidence="7" id="KW-0119">Carbohydrate metabolism</keyword>
<evidence type="ECO:0000313" key="11">
    <source>
        <dbReference type="Proteomes" id="UP001162029"/>
    </source>
</evidence>